<gene>
    <name evidence="1" type="ORF">DSO57_1017598</name>
</gene>
<reference evidence="1" key="1">
    <citation type="submission" date="2022-04" db="EMBL/GenBank/DDBJ databases">
        <title>Genome of the entomopathogenic fungus Entomophthora muscae.</title>
        <authorList>
            <person name="Elya C."/>
            <person name="Lovett B.R."/>
            <person name="Lee E."/>
            <person name="Macias A.M."/>
            <person name="Hajek A.E."/>
            <person name="De Bivort B.L."/>
            <person name="Kasson M.T."/>
            <person name="De Fine Licht H.H."/>
            <person name="Stajich J.E."/>
        </authorList>
    </citation>
    <scope>NUCLEOTIDE SEQUENCE</scope>
    <source>
        <strain evidence="1">Berkeley</strain>
    </source>
</reference>
<dbReference type="EMBL" id="QTSX02007174">
    <property type="protein sequence ID" value="KAJ9050094.1"/>
    <property type="molecule type" value="Genomic_DNA"/>
</dbReference>
<evidence type="ECO:0000313" key="2">
    <source>
        <dbReference type="Proteomes" id="UP001165960"/>
    </source>
</evidence>
<sequence>MGSLSEDAQLWDETVAMSDGLDLVPNPGNELYPSLTNGITSCHLESSLAGSSSVLIMAILDHSHL</sequence>
<protein>
    <submittedName>
        <fullName evidence="1">Uncharacterized protein</fullName>
    </submittedName>
</protein>
<keyword evidence="2" id="KW-1185">Reference proteome</keyword>
<organism evidence="1 2">
    <name type="scientific">Entomophthora muscae</name>
    <dbReference type="NCBI Taxonomy" id="34485"/>
    <lineage>
        <taxon>Eukaryota</taxon>
        <taxon>Fungi</taxon>
        <taxon>Fungi incertae sedis</taxon>
        <taxon>Zoopagomycota</taxon>
        <taxon>Entomophthoromycotina</taxon>
        <taxon>Entomophthoromycetes</taxon>
        <taxon>Entomophthorales</taxon>
        <taxon>Entomophthoraceae</taxon>
        <taxon>Entomophthora</taxon>
    </lineage>
</organism>
<accession>A0ACC2RJ72</accession>
<name>A0ACC2RJ72_9FUNG</name>
<dbReference type="Proteomes" id="UP001165960">
    <property type="component" value="Unassembled WGS sequence"/>
</dbReference>
<proteinExistence type="predicted"/>
<evidence type="ECO:0000313" key="1">
    <source>
        <dbReference type="EMBL" id="KAJ9050094.1"/>
    </source>
</evidence>
<comment type="caution">
    <text evidence="1">The sequence shown here is derived from an EMBL/GenBank/DDBJ whole genome shotgun (WGS) entry which is preliminary data.</text>
</comment>